<evidence type="ECO:0000313" key="2">
    <source>
        <dbReference type="Proteomes" id="UP000030017"/>
    </source>
</evidence>
<keyword evidence="2" id="KW-1185">Reference proteome</keyword>
<proteinExistence type="predicted"/>
<organism evidence="1 2">
    <name type="scientific">Lysobacter concretionis Ko07 = DSM 16239</name>
    <dbReference type="NCBI Taxonomy" id="1122185"/>
    <lineage>
        <taxon>Bacteria</taxon>
        <taxon>Pseudomonadati</taxon>
        <taxon>Pseudomonadota</taxon>
        <taxon>Gammaproteobacteria</taxon>
        <taxon>Lysobacterales</taxon>
        <taxon>Lysobacteraceae</taxon>
        <taxon>Novilysobacter</taxon>
    </lineage>
</organism>
<protein>
    <submittedName>
        <fullName evidence="1">Uncharacterized protein</fullName>
    </submittedName>
</protein>
<dbReference type="AlphaFoldDB" id="A0A0A0EM52"/>
<comment type="caution">
    <text evidence="1">The sequence shown here is derived from an EMBL/GenBank/DDBJ whole genome shotgun (WGS) entry which is preliminary data.</text>
</comment>
<reference evidence="1 2" key="1">
    <citation type="submission" date="2013-08" db="EMBL/GenBank/DDBJ databases">
        <title>Genome sequencing of Lysobacter.</title>
        <authorList>
            <person name="Zhang S."/>
            <person name="Wang G."/>
        </authorList>
    </citation>
    <scope>NUCLEOTIDE SEQUENCE [LARGE SCALE GENOMIC DNA]</scope>
    <source>
        <strain evidence="1 2">Ko07</strain>
    </source>
</reference>
<evidence type="ECO:0000313" key="1">
    <source>
        <dbReference type="EMBL" id="KGM52096.1"/>
    </source>
</evidence>
<dbReference type="EMBL" id="AVPS01000004">
    <property type="protein sequence ID" value="KGM52096.1"/>
    <property type="molecule type" value="Genomic_DNA"/>
</dbReference>
<gene>
    <name evidence="1" type="ORF">N792_07085</name>
</gene>
<accession>A0A0A0EM52</accession>
<dbReference type="RefSeq" id="WP_036193307.1">
    <property type="nucleotide sequence ID" value="NZ_AVPS01000004.1"/>
</dbReference>
<name>A0A0A0EM52_9GAMM</name>
<dbReference type="Proteomes" id="UP000030017">
    <property type="component" value="Unassembled WGS sequence"/>
</dbReference>
<dbReference type="STRING" id="1122185.N792_07085"/>
<sequence length="74" mass="7850">MTAPEIAALRAIYGRPSADRIAELIDATDALAAALQTLRTNPTRDGADRIANQLHGMHRSASQLVAVLAQEVAE</sequence>